<gene>
    <name evidence="1" type="ORF">SAMN05216252_108327</name>
</gene>
<name>A0A239HEP6_9ACTN</name>
<keyword evidence="2" id="KW-1185">Reference proteome</keyword>
<dbReference type="OrthoDB" id="214814at2"/>
<dbReference type="AlphaFoldDB" id="A0A239HEP6"/>
<evidence type="ECO:0000313" key="1">
    <source>
        <dbReference type="EMBL" id="SNS79615.1"/>
    </source>
</evidence>
<organism evidence="1 2">
    <name type="scientific">Actinacidiphila glaucinigra</name>
    <dbReference type="NCBI Taxonomy" id="235986"/>
    <lineage>
        <taxon>Bacteria</taxon>
        <taxon>Bacillati</taxon>
        <taxon>Actinomycetota</taxon>
        <taxon>Actinomycetes</taxon>
        <taxon>Kitasatosporales</taxon>
        <taxon>Streptomycetaceae</taxon>
        <taxon>Actinacidiphila</taxon>
    </lineage>
</organism>
<proteinExistence type="predicted"/>
<dbReference type="EMBL" id="FZOF01000008">
    <property type="protein sequence ID" value="SNS79615.1"/>
    <property type="molecule type" value="Genomic_DNA"/>
</dbReference>
<accession>A0A239HEP6</accession>
<sequence>MTTVTFQDETAGGKPLTALEVSGLPDRMTARDLLHLRVREEVTRHNADPANTPLDRPTEAARAERAFLSNAFFVLTPTHQVTELDDVIDLTTTPTLTFLRLVPLAGG</sequence>
<protein>
    <submittedName>
        <fullName evidence="1">Uncharacterized protein</fullName>
    </submittedName>
</protein>
<evidence type="ECO:0000313" key="2">
    <source>
        <dbReference type="Proteomes" id="UP000198280"/>
    </source>
</evidence>
<dbReference type="Proteomes" id="UP000198280">
    <property type="component" value="Unassembled WGS sequence"/>
</dbReference>
<reference evidence="1 2" key="1">
    <citation type="submission" date="2017-06" db="EMBL/GenBank/DDBJ databases">
        <authorList>
            <person name="Kim H.J."/>
            <person name="Triplett B.A."/>
        </authorList>
    </citation>
    <scope>NUCLEOTIDE SEQUENCE [LARGE SCALE GENOMIC DNA]</scope>
    <source>
        <strain evidence="1 2">CGMCC 4.1858</strain>
    </source>
</reference>
<dbReference type="RefSeq" id="WP_089225155.1">
    <property type="nucleotide sequence ID" value="NZ_FZOF01000008.1"/>
</dbReference>